<comment type="caution">
    <text evidence="2">The sequence shown here is derived from an EMBL/GenBank/DDBJ whole genome shotgun (WGS) entry which is preliminary data.</text>
</comment>
<dbReference type="Proteomes" id="UP000007151">
    <property type="component" value="Unassembled WGS sequence"/>
</dbReference>
<evidence type="ECO:0000313" key="2">
    <source>
        <dbReference type="EMBL" id="OWR44845.1"/>
    </source>
</evidence>
<feature type="compositionally biased region" description="Basic and acidic residues" evidence="1">
    <location>
        <begin position="139"/>
        <end position="157"/>
    </location>
</feature>
<sequence>PQRLNRHYEYHPSHLPSRQHNDLFQCLLAIVQASPEEKTPETFLHQLEHLIEKLKHLAPCLTKTDDKSNLKSNKINEDVSRLLGISPGDYKLNIDALNCKKDKDGYCDHNPPPQQTKLIQTHVDIEGIIRATLQPTEAKTSDRSKMDALKATDKRPAAAKIENRKQKLEQTNQNNAGKKIKLTSEPQVASLSMDDIVSLISETKPADNVLISNEQIRNDKVFNSKPSHIQFHSAHFDIRSSPIKSSSTVFRKFQINPEKMAKYEVQIVQPLKLNQLAQEMEQSIHSPVDEAPAVSKDRSEQSQEATKEWPENESDFIRTNSLISNQADDFMRSSASIEPALIHIRDTKTDNTLIDNNDLCINDDFSSSNGQALINFLESLGNELTSTEPARTTASDFQMDLFSFNNS</sequence>
<feature type="compositionally biased region" description="Basic and acidic residues" evidence="1">
    <location>
        <begin position="295"/>
        <end position="310"/>
    </location>
</feature>
<feature type="region of interest" description="Disordered" evidence="1">
    <location>
        <begin position="286"/>
        <end position="318"/>
    </location>
</feature>
<keyword evidence="3" id="KW-1185">Reference proteome</keyword>
<protein>
    <submittedName>
        <fullName evidence="2">Uncharacterized protein</fullName>
    </submittedName>
</protein>
<evidence type="ECO:0000313" key="3">
    <source>
        <dbReference type="Proteomes" id="UP000007151"/>
    </source>
</evidence>
<dbReference type="EMBL" id="AGBW02012542">
    <property type="protein sequence ID" value="OWR44845.1"/>
    <property type="molecule type" value="Genomic_DNA"/>
</dbReference>
<dbReference type="AlphaFoldDB" id="A0A212ETL3"/>
<name>A0A212ETL3_DANPL</name>
<gene>
    <name evidence="2" type="ORF">KGM_211914B</name>
</gene>
<dbReference type="STRING" id="278856.A0A212ETL3"/>
<reference evidence="2 3" key="1">
    <citation type="journal article" date="2011" name="Cell">
        <title>The monarch butterfly genome yields insights into long-distance migration.</title>
        <authorList>
            <person name="Zhan S."/>
            <person name="Merlin C."/>
            <person name="Boore J.L."/>
            <person name="Reppert S.M."/>
        </authorList>
    </citation>
    <scope>NUCLEOTIDE SEQUENCE [LARGE SCALE GENOMIC DNA]</scope>
    <source>
        <strain evidence="2">F-2</strain>
    </source>
</reference>
<dbReference type="InParanoid" id="A0A212ETL3"/>
<evidence type="ECO:0000256" key="1">
    <source>
        <dbReference type="SAM" id="MobiDB-lite"/>
    </source>
</evidence>
<feature type="non-terminal residue" evidence="2">
    <location>
        <position position="1"/>
    </location>
</feature>
<proteinExistence type="predicted"/>
<organism evidence="2 3">
    <name type="scientific">Danaus plexippus plexippus</name>
    <dbReference type="NCBI Taxonomy" id="278856"/>
    <lineage>
        <taxon>Eukaryota</taxon>
        <taxon>Metazoa</taxon>
        <taxon>Ecdysozoa</taxon>
        <taxon>Arthropoda</taxon>
        <taxon>Hexapoda</taxon>
        <taxon>Insecta</taxon>
        <taxon>Pterygota</taxon>
        <taxon>Neoptera</taxon>
        <taxon>Endopterygota</taxon>
        <taxon>Lepidoptera</taxon>
        <taxon>Glossata</taxon>
        <taxon>Ditrysia</taxon>
        <taxon>Papilionoidea</taxon>
        <taxon>Nymphalidae</taxon>
        <taxon>Danainae</taxon>
        <taxon>Danaini</taxon>
        <taxon>Danaina</taxon>
        <taxon>Danaus</taxon>
        <taxon>Danaus</taxon>
    </lineage>
</organism>
<feature type="region of interest" description="Disordered" evidence="1">
    <location>
        <begin position="136"/>
        <end position="157"/>
    </location>
</feature>
<accession>A0A212ETL3</accession>
<dbReference type="KEGG" id="dpl:KGM_211914B"/>